<evidence type="ECO:0000313" key="2">
    <source>
        <dbReference type="EMBL" id="KAF2692256.1"/>
    </source>
</evidence>
<feature type="region of interest" description="Disordered" evidence="1">
    <location>
        <begin position="1"/>
        <end position="51"/>
    </location>
</feature>
<organism evidence="2 3">
    <name type="scientific">Lentithecium fluviatile CBS 122367</name>
    <dbReference type="NCBI Taxonomy" id="1168545"/>
    <lineage>
        <taxon>Eukaryota</taxon>
        <taxon>Fungi</taxon>
        <taxon>Dikarya</taxon>
        <taxon>Ascomycota</taxon>
        <taxon>Pezizomycotina</taxon>
        <taxon>Dothideomycetes</taxon>
        <taxon>Pleosporomycetidae</taxon>
        <taxon>Pleosporales</taxon>
        <taxon>Massarineae</taxon>
        <taxon>Lentitheciaceae</taxon>
        <taxon>Lentithecium</taxon>
    </lineage>
</organism>
<protein>
    <submittedName>
        <fullName evidence="2">Uncharacterized protein</fullName>
    </submittedName>
</protein>
<dbReference type="Proteomes" id="UP000799291">
    <property type="component" value="Unassembled WGS sequence"/>
</dbReference>
<gene>
    <name evidence="2" type="ORF">K458DRAFT_11969</name>
</gene>
<dbReference type="AlphaFoldDB" id="A0A6G1JP41"/>
<evidence type="ECO:0000313" key="3">
    <source>
        <dbReference type="Proteomes" id="UP000799291"/>
    </source>
</evidence>
<dbReference type="EMBL" id="MU005569">
    <property type="protein sequence ID" value="KAF2692256.1"/>
    <property type="molecule type" value="Genomic_DNA"/>
</dbReference>
<name>A0A6G1JP41_9PLEO</name>
<sequence>MQRPEAPTARSVVPFEPSSLRGKPARKSPPRQWNKFDIPLSGLRQGQPTPSITMLASHRSTHEPLISLSRILVHRRRALTEMLRTPNRSTESPFDLQAWYLLTFVPPDAPPRSGTVVFRPRYACRDSHSIRDSPLSAKVDVHEHGYEPRNLNRRKKCGFFSALGKGSASHNDNCNRVTKETIAVCTVFRKRHPIPSSMLACFPIQKRSQPK</sequence>
<reference evidence="2" key="1">
    <citation type="journal article" date="2020" name="Stud. Mycol.">
        <title>101 Dothideomycetes genomes: a test case for predicting lifestyles and emergence of pathogens.</title>
        <authorList>
            <person name="Haridas S."/>
            <person name="Albert R."/>
            <person name="Binder M."/>
            <person name="Bloem J."/>
            <person name="Labutti K."/>
            <person name="Salamov A."/>
            <person name="Andreopoulos B."/>
            <person name="Baker S."/>
            <person name="Barry K."/>
            <person name="Bills G."/>
            <person name="Bluhm B."/>
            <person name="Cannon C."/>
            <person name="Castanera R."/>
            <person name="Culley D."/>
            <person name="Daum C."/>
            <person name="Ezra D."/>
            <person name="Gonzalez J."/>
            <person name="Henrissat B."/>
            <person name="Kuo A."/>
            <person name="Liang C."/>
            <person name="Lipzen A."/>
            <person name="Lutzoni F."/>
            <person name="Magnuson J."/>
            <person name="Mondo S."/>
            <person name="Nolan M."/>
            <person name="Ohm R."/>
            <person name="Pangilinan J."/>
            <person name="Park H.-J."/>
            <person name="Ramirez L."/>
            <person name="Alfaro M."/>
            <person name="Sun H."/>
            <person name="Tritt A."/>
            <person name="Yoshinaga Y."/>
            <person name="Zwiers L.-H."/>
            <person name="Turgeon B."/>
            <person name="Goodwin S."/>
            <person name="Spatafora J."/>
            <person name="Crous P."/>
            <person name="Grigoriev I."/>
        </authorList>
    </citation>
    <scope>NUCLEOTIDE SEQUENCE</scope>
    <source>
        <strain evidence="2">CBS 122367</strain>
    </source>
</reference>
<accession>A0A6G1JP41</accession>
<proteinExistence type="predicted"/>
<keyword evidence="3" id="KW-1185">Reference proteome</keyword>
<evidence type="ECO:0000256" key="1">
    <source>
        <dbReference type="SAM" id="MobiDB-lite"/>
    </source>
</evidence>